<organism evidence="1 2">
    <name type="scientific">Methanosuratincola subterraneus</name>
    <dbReference type="NCBI Taxonomy" id="2593994"/>
    <lineage>
        <taxon>Archaea</taxon>
        <taxon>Thermoproteota</taxon>
        <taxon>Methanosuratincolia</taxon>
        <taxon>Candidatus Methanomethylicales</taxon>
        <taxon>Candidatus Methanomethylicaceae</taxon>
        <taxon>Candidatus Methanosuratincola (ex Vanwonterghem et al. 2016)</taxon>
    </lineage>
</organism>
<dbReference type="EMBL" id="RXGA01000004">
    <property type="protein sequence ID" value="RWX72764.1"/>
    <property type="molecule type" value="Genomic_DNA"/>
</dbReference>
<name>A0A3S3S6Z3_METS7</name>
<dbReference type="AlphaFoldDB" id="A0A3S3S6Z3"/>
<dbReference type="Proteomes" id="UP000288215">
    <property type="component" value="Unassembled WGS sequence"/>
</dbReference>
<proteinExistence type="predicted"/>
<protein>
    <submittedName>
        <fullName evidence="1">Phosphotransacetylase</fullName>
    </submittedName>
</protein>
<reference evidence="1 2" key="1">
    <citation type="submission" date="2018-12" db="EMBL/GenBank/DDBJ databases">
        <title>The complete genome of the methanogenic archaea of the candidate phylum Verstraetearchaeota, obtained from the metagenome of underground thermal water.</title>
        <authorList>
            <person name="Kadnikov V.V."/>
            <person name="Mardanov A.V."/>
            <person name="Beletsky A.V."/>
            <person name="Karnachuk O.V."/>
            <person name="Ravin N.V."/>
        </authorList>
    </citation>
    <scope>NUCLEOTIDE SEQUENCE [LARGE SCALE GENOMIC DNA]</scope>
    <source>
        <strain evidence="1">Ch88</strain>
    </source>
</reference>
<evidence type="ECO:0000313" key="2">
    <source>
        <dbReference type="Proteomes" id="UP000288215"/>
    </source>
</evidence>
<comment type="caution">
    <text evidence="1">The sequence shown here is derived from an EMBL/GenBank/DDBJ whole genome shotgun (WGS) entry which is preliminary data.</text>
</comment>
<evidence type="ECO:0000313" key="1">
    <source>
        <dbReference type="EMBL" id="RWX72764.1"/>
    </source>
</evidence>
<sequence>MIGSLLIHEMALKRRARVAIGCDFSSKTSPLLLNSLLFATRERYIEPLLVADRLPGNEEDSEGVVGNEIPAIISPSPWEDLVQLLKGGVVDSAVRGNLSSRKVVPELRSAFGCTNLCRASLLEVEGRLVMLAPVGIDEGDSQGDLLNVVDGCSRLASRLGMPFRVAAISGGRLEDRGRSSRVDRMLDSSDALVGALKSKGIDAANFGVEIERAVDEGFTLILAPDGVFGNLIFRSLALVGKVQSYGACATALPKTFIDTSRSKTSYLLPLILASALG</sequence>
<dbReference type="SUPFAM" id="SSF53659">
    <property type="entry name" value="Isocitrate/Isopropylmalate dehydrogenase-like"/>
    <property type="match status" value="1"/>
</dbReference>
<accession>A0A3S3S6Z3</accession>
<gene>
    <name evidence="1" type="ORF">Metus_1623</name>
</gene>